<dbReference type="InterPro" id="IPR007131">
    <property type="entry name" value="SHD1"/>
</dbReference>
<dbReference type="Pfam" id="PF03983">
    <property type="entry name" value="SHD1"/>
    <property type="match status" value="1"/>
</dbReference>
<organism evidence="2 3">
    <name type="scientific">Oceaniferula flava</name>
    <dbReference type="NCBI Taxonomy" id="2800421"/>
    <lineage>
        <taxon>Bacteria</taxon>
        <taxon>Pseudomonadati</taxon>
        <taxon>Verrucomicrobiota</taxon>
        <taxon>Verrucomicrobiia</taxon>
        <taxon>Verrucomicrobiales</taxon>
        <taxon>Verrucomicrobiaceae</taxon>
        <taxon>Oceaniferula</taxon>
    </lineage>
</organism>
<dbReference type="Gene3D" id="3.40.50.1820">
    <property type="entry name" value="alpha/beta hydrolase"/>
    <property type="match status" value="1"/>
</dbReference>
<dbReference type="Gene3D" id="2.30.30.700">
    <property type="entry name" value="SLA1 homology domain 1"/>
    <property type="match status" value="1"/>
</dbReference>
<dbReference type="GO" id="GO:0042802">
    <property type="term" value="F:identical protein binding"/>
    <property type="evidence" value="ECO:0007669"/>
    <property type="project" value="InterPro"/>
</dbReference>
<protein>
    <recommendedName>
        <fullName evidence="1">SLA1 homology domain-containing protein</fullName>
    </recommendedName>
</protein>
<sequence length="404" mass="44466">MREWQTSSGHKAEASALQVEDGTVHLKMGNGKLVKLAMDKLVESDQKFLQKHFAIPDATEPAAGSDAKPAEGLAYPLGQMQGPVDAGGGASYFVYLPKSLKQDRPAPLIFFCAPWGAKKPGFIKGMTDVADRFGWVVALSVNSSNAHSMKKNSDFCKKSLDHLFGTLPLDEKRVHYAGHSGGGAQSYVNASFRPAYGVMPSAGYVLSGVKPRAEVVYAIGGGYDFNRYTTANAVAGFKKNGFHRISPKGHPRAANSYREDGVFWMACRYLGEQKSEHLEEAKDFERAALIWLKELQESHSMRAYSNAMVFKEYYQPEGHNGRALELLIKELEKTPDNKLYHEALHALDEFSDKYLAGSVVGSAMNRVDPKVARGTEKLRESYGHIPEIAAILDALNKKTDSLKK</sequence>
<dbReference type="EMBL" id="JAENIG010000002">
    <property type="protein sequence ID" value="MBK1854045.1"/>
    <property type="molecule type" value="Genomic_DNA"/>
</dbReference>
<evidence type="ECO:0000313" key="2">
    <source>
        <dbReference type="EMBL" id="MBK1854045.1"/>
    </source>
</evidence>
<dbReference type="InterPro" id="IPR029058">
    <property type="entry name" value="AB_hydrolase_fold"/>
</dbReference>
<dbReference type="SUPFAM" id="SSF53474">
    <property type="entry name" value="alpha/beta-Hydrolases"/>
    <property type="match status" value="1"/>
</dbReference>
<dbReference type="GO" id="GO:0008092">
    <property type="term" value="F:cytoskeletal protein binding"/>
    <property type="evidence" value="ECO:0007669"/>
    <property type="project" value="InterPro"/>
</dbReference>
<dbReference type="Proteomes" id="UP000634206">
    <property type="component" value="Unassembled WGS sequence"/>
</dbReference>
<name>A0AAE2S9T9_9BACT</name>
<accession>A0AAE2S9T9</accession>
<comment type="caution">
    <text evidence="2">The sequence shown here is derived from an EMBL/GenBank/DDBJ whole genome shotgun (WGS) entry which is preliminary data.</text>
</comment>
<keyword evidence="3" id="KW-1185">Reference proteome</keyword>
<dbReference type="GO" id="GO:0030674">
    <property type="term" value="F:protein-macromolecule adaptor activity"/>
    <property type="evidence" value="ECO:0007669"/>
    <property type="project" value="InterPro"/>
</dbReference>
<proteinExistence type="predicted"/>
<evidence type="ECO:0000259" key="1">
    <source>
        <dbReference type="Pfam" id="PF03983"/>
    </source>
</evidence>
<reference evidence="2" key="1">
    <citation type="submission" date="2021-01" db="EMBL/GenBank/DDBJ databases">
        <title>Modified the classification status of verrucomicrobia.</title>
        <authorList>
            <person name="Feng X."/>
        </authorList>
    </citation>
    <scope>NUCLEOTIDE SEQUENCE</scope>
    <source>
        <strain evidence="2">5K15</strain>
    </source>
</reference>
<feature type="domain" description="SLA1 homology" evidence="1">
    <location>
        <begin position="1"/>
        <end position="52"/>
    </location>
</feature>
<dbReference type="GO" id="GO:0043130">
    <property type="term" value="F:ubiquitin binding"/>
    <property type="evidence" value="ECO:0007669"/>
    <property type="project" value="InterPro"/>
</dbReference>
<gene>
    <name evidence="2" type="ORF">JIN83_03690</name>
</gene>
<evidence type="ECO:0000313" key="3">
    <source>
        <dbReference type="Proteomes" id="UP000634206"/>
    </source>
</evidence>
<dbReference type="AlphaFoldDB" id="A0AAE2S9T9"/>